<accession>A0A7J5AMZ2</accession>
<evidence type="ECO:0000256" key="1">
    <source>
        <dbReference type="ARBA" id="ARBA00004651"/>
    </source>
</evidence>
<feature type="transmembrane region" description="Helical" evidence="7">
    <location>
        <begin position="242"/>
        <end position="266"/>
    </location>
</feature>
<dbReference type="Proteomes" id="UP000467305">
    <property type="component" value="Unassembled WGS sequence"/>
</dbReference>
<keyword evidence="5 7" id="KW-1133">Transmembrane helix</keyword>
<keyword evidence="6 7" id="KW-0472">Membrane</keyword>
<feature type="transmembrane region" description="Helical" evidence="7">
    <location>
        <begin position="114"/>
        <end position="131"/>
    </location>
</feature>
<evidence type="ECO:0000256" key="7">
    <source>
        <dbReference type="SAM" id="Phobius"/>
    </source>
</evidence>
<dbReference type="RefSeq" id="WP_150899310.1">
    <property type="nucleotide sequence ID" value="NZ_WAAU01000011.1"/>
</dbReference>
<comment type="caution">
    <text evidence="8">The sequence shown here is derived from an EMBL/GenBank/DDBJ whole genome shotgun (WGS) entry which is preliminary data.</text>
</comment>
<keyword evidence="9" id="KW-1185">Reference proteome</keyword>
<feature type="transmembrane region" description="Helical" evidence="7">
    <location>
        <begin position="334"/>
        <end position="351"/>
    </location>
</feature>
<dbReference type="NCBIfam" id="TIGR00937">
    <property type="entry name" value="2A51"/>
    <property type="match status" value="1"/>
</dbReference>
<reference evidence="8 9" key="1">
    <citation type="submission" date="2019-09" db="EMBL/GenBank/DDBJ databases">
        <authorList>
            <person name="Cao W.R."/>
        </authorList>
    </citation>
    <scope>NUCLEOTIDE SEQUENCE [LARGE SCALE GENOMIC DNA]</scope>
    <source>
        <strain evidence="9">a4</strain>
    </source>
</reference>
<organism evidence="8 9">
    <name type="scientific">Tenacibaculum aiptasiae</name>
    <dbReference type="NCBI Taxonomy" id="426481"/>
    <lineage>
        <taxon>Bacteria</taxon>
        <taxon>Pseudomonadati</taxon>
        <taxon>Bacteroidota</taxon>
        <taxon>Flavobacteriia</taxon>
        <taxon>Flavobacteriales</taxon>
        <taxon>Flavobacteriaceae</taxon>
        <taxon>Tenacibaculum</taxon>
    </lineage>
</organism>
<feature type="transmembrane region" description="Helical" evidence="7">
    <location>
        <begin position="80"/>
        <end position="102"/>
    </location>
</feature>
<name>A0A7J5AMZ2_9FLAO</name>
<proteinExistence type="inferred from homology"/>
<feature type="transmembrane region" description="Helical" evidence="7">
    <location>
        <begin position="272"/>
        <end position="295"/>
    </location>
</feature>
<evidence type="ECO:0000256" key="2">
    <source>
        <dbReference type="ARBA" id="ARBA00005262"/>
    </source>
</evidence>
<feature type="transmembrane region" description="Helical" evidence="7">
    <location>
        <begin position="206"/>
        <end position="230"/>
    </location>
</feature>
<evidence type="ECO:0000256" key="3">
    <source>
        <dbReference type="ARBA" id="ARBA00022475"/>
    </source>
</evidence>
<dbReference type="Pfam" id="PF02417">
    <property type="entry name" value="Chromate_transp"/>
    <property type="match status" value="2"/>
</dbReference>
<dbReference type="PANTHER" id="PTHR33567">
    <property type="entry name" value="CHROMATE ION TRANSPORTER (EUROFUNG)"/>
    <property type="match status" value="1"/>
</dbReference>
<comment type="subcellular location">
    <subcellularLocation>
        <location evidence="1">Cell membrane</location>
        <topology evidence="1">Multi-pass membrane protein</topology>
    </subcellularLocation>
</comment>
<evidence type="ECO:0000256" key="5">
    <source>
        <dbReference type="ARBA" id="ARBA00022989"/>
    </source>
</evidence>
<dbReference type="OrthoDB" id="9788907at2"/>
<dbReference type="GO" id="GO:0005886">
    <property type="term" value="C:plasma membrane"/>
    <property type="evidence" value="ECO:0007669"/>
    <property type="project" value="UniProtKB-SubCell"/>
</dbReference>
<dbReference type="InterPro" id="IPR014047">
    <property type="entry name" value="Chr_Tranpt_l_chain"/>
</dbReference>
<feature type="transmembrane region" description="Helical" evidence="7">
    <location>
        <begin position="307"/>
        <end position="328"/>
    </location>
</feature>
<evidence type="ECO:0000313" key="8">
    <source>
        <dbReference type="EMBL" id="KAB1158827.1"/>
    </source>
</evidence>
<dbReference type="PIRSF" id="PIRSF004810">
    <property type="entry name" value="ChrA"/>
    <property type="match status" value="1"/>
</dbReference>
<evidence type="ECO:0000256" key="6">
    <source>
        <dbReference type="ARBA" id="ARBA00023136"/>
    </source>
</evidence>
<dbReference type="EMBL" id="WAAU01000011">
    <property type="protein sequence ID" value="KAB1158827.1"/>
    <property type="molecule type" value="Genomic_DNA"/>
</dbReference>
<protein>
    <submittedName>
        <fullName evidence="8">Chromate efflux transporter</fullName>
    </submittedName>
</protein>
<feature type="transmembrane region" description="Helical" evidence="7">
    <location>
        <begin position="143"/>
        <end position="176"/>
    </location>
</feature>
<dbReference type="GO" id="GO:0015109">
    <property type="term" value="F:chromate transmembrane transporter activity"/>
    <property type="evidence" value="ECO:0007669"/>
    <property type="project" value="InterPro"/>
</dbReference>
<keyword evidence="4 7" id="KW-0812">Transmembrane</keyword>
<dbReference type="PANTHER" id="PTHR33567:SF3">
    <property type="entry name" value="CHROMATE ION TRANSPORTER (EUROFUNG)"/>
    <property type="match status" value="1"/>
</dbReference>
<evidence type="ECO:0000313" key="9">
    <source>
        <dbReference type="Proteomes" id="UP000467305"/>
    </source>
</evidence>
<sequence>MSQKNDLKEIAKLFFKLGSIAFGGPAAHIAMMEDEVVKKRKWMTQEHFLDLMGATNLIPGPNSTEMTMHCGHEKAGWKGLIVAGFCFIFPAVVITSIFAWLYQEYGQLPKVEPFIYGIKPAVIAIIVMAAYRLGKKAIKNTQLAIIGAIALGACLLGINEIVTLLGCGLLGLAIYFVKQNATNLPSIMPLLLYQASDTLNLSNLKIFLTFLKIGAILYGSGYVLFAFLDAELVANGWLTRQALIDAVAVGQITPGPVLSTATFIGWQMNGLWGAVVATLGIFLPSFLFVWLLNPLMPKMRKSKTIRAVLDAVNVAAVALIIAVCIEMAKDTLVDWRTIVIALLSLITVFGFKKLNSAFIVLGGSFLGYLLTFF</sequence>
<keyword evidence="3" id="KW-1003">Cell membrane</keyword>
<evidence type="ECO:0000256" key="4">
    <source>
        <dbReference type="ARBA" id="ARBA00022692"/>
    </source>
</evidence>
<gene>
    <name evidence="8" type="primary">chrA</name>
    <name evidence="8" type="ORF">F7018_06895</name>
</gene>
<dbReference type="AlphaFoldDB" id="A0A7J5AMZ2"/>
<comment type="similarity">
    <text evidence="2">Belongs to the chromate ion transporter (CHR) (TC 2.A.51) family.</text>
</comment>
<dbReference type="InterPro" id="IPR003370">
    <property type="entry name" value="Chromate_transpt"/>
</dbReference>